<dbReference type="GO" id="GO:0008253">
    <property type="term" value="F:5'-nucleotidase activity"/>
    <property type="evidence" value="ECO:0007669"/>
    <property type="project" value="InterPro"/>
</dbReference>
<dbReference type="EMBL" id="AP018694">
    <property type="protein sequence ID" value="BBE17229.1"/>
    <property type="molecule type" value="Genomic_DNA"/>
</dbReference>
<dbReference type="NCBIfam" id="TIGR02254">
    <property type="entry name" value="YjjG_YfnB"/>
    <property type="match status" value="1"/>
</dbReference>
<dbReference type="InterPro" id="IPR006439">
    <property type="entry name" value="HAD-SF_hydro_IA"/>
</dbReference>
<dbReference type="Gene3D" id="3.40.50.1000">
    <property type="entry name" value="HAD superfamily/HAD-like"/>
    <property type="match status" value="1"/>
</dbReference>
<evidence type="ECO:0000313" key="1">
    <source>
        <dbReference type="EMBL" id="BBE17229.1"/>
    </source>
</evidence>
<dbReference type="SFLD" id="SFLDG01129">
    <property type="entry name" value="C1.5:_HAD__Beta-PGM__Phosphata"/>
    <property type="match status" value="1"/>
</dbReference>
<dbReference type="InterPro" id="IPR052550">
    <property type="entry name" value="Pyrimidine_5'-ntase_YjjG"/>
</dbReference>
<sequence>MRIYDHLFFDLDNTLWDFTTNSRLAMEQTMTQNGLISKLPTFGAFFEVYERINHSLWSDYHTKKITKQKLIIERFSRSMQAFGINDYDWIELNSLYLENMARQTQLFPDTVETLTTLKSKGYQMHIITNGFKEVQHSKLSNCGLDRFFTKVFISEDVKTTKPHRQIFEHALKSTNASKKRSIMIGDSWETDIIGALNFGMDQIMFLNHGQNPVPESVKLLKLASSSTFLELKYRTKTYFIDEIIGLDELL</sequence>
<dbReference type="Proteomes" id="UP001193389">
    <property type="component" value="Chromosome"/>
</dbReference>
<dbReference type="PANTHER" id="PTHR47478:SF1">
    <property type="entry name" value="PYRIMIDINE 5'-NUCLEOTIDASE YJJG"/>
    <property type="match status" value="1"/>
</dbReference>
<organism evidence="1 2">
    <name type="scientific">Aquipluma nitroreducens</name>
    <dbReference type="NCBI Taxonomy" id="2010828"/>
    <lineage>
        <taxon>Bacteria</taxon>
        <taxon>Pseudomonadati</taxon>
        <taxon>Bacteroidota</taxon>
        <taxon>Bacteroidia</taxon>
        <taxon>Marinilabiliales</taxon>
        <taxon>Prolixibacteraceae</taxon>
        <taxon>Aquipluma</taxon>
    </lineage>
</organism>
<dbReference type="PANTHER" id="PTHR47478">
    <property type="match status" value="1"/>
</dbReference>
<keyword evidence="2" id="KW-1185">Reference proteome</keyword>
<name>A0A5K7S713_9BACT</name>
<protein>
    <submittedName>
        <fullName evidence="1">5'-nucleotidase YjjG</fullName>
    </submittedName>
</protein>
<dbReference type="SUPFAM" id="SSF56784">
    <property type="entry name" value="HAD-like"/>
    <property type="match status" value="1"/>
</dbReference>
<proteinExistence type="predicted"/>
<dbReference type="InterPro" id="IPR023214">
    <property type="entry name" value="HAD_sf"/>
</dbReference>
<dbReference type="Pfam" id="PF00702">
    <property type="entry name" value="Hydrolase"/>
    <property type="match status" value="1"/>
</dbReference>
<dbReference type="NCBIfam" id="TIGR01549">
    <property type="entry name" value="HAD-SF-IA-v1"/>
    <property type="match status" value="1"/>
</dbReference>
<accession>A0A5K7S713</accession>
<dbReference type="Gene3D" id="1.10.150.240">
    <property type="entry name" value="Putative phosphatase, domain 2"/>
    <property type="match status" value="1"/>
</dbReference>
<evidence type="ECO:0000313" key="2">
    <source>
        <dbReference type="Proteomes" id="UP001193389"/>
    </source>
</evidence>
<reference evidence="1" key="1">
    <citation type="journal article" date="2020" name="Int. J. Syst. Evol. Microbiol.">
        <title>Aquipluma nitroreducens gen. nov. sp. nov., a novel facultatively anaerobic bacterium isolated from a freshwater lake.</title>
        <authorList>
            <person name="Watanabe M."/>
            <person name="Kojima H."/>
            <person name="Fukui M."/>
        </authorList>
    </citation>
    <scope>NUCLEOTIDE SEQUENCE</scope>
    <source>
        <strain evidence="1">MeG22</strain>
    </source>
</reference>
<dbReference type="AlphaFoldDB" id="A0A5K7S713"/>
<dbReference type="KEGG" id="anf:AQPE_1378"/>
<dbReference type="PRINTS" id="PR00413">
    <property type="entry name" value="HADHALOGNASE"/>
</dbReference>
<dbReference type="SFLD" id="SFLDS00003">
    <property type="entry name" value="Haloacid_Dehalogenase"/>
    <property type="match status" value="1"/>
</dbReference>
<gene>
    <name evidence="1" type="ORF">AQPE_1378</name>
</gene>
<dbReference type="InterPro" id="IPR011951">
    <property type="entry name" value="HAD-SF_hydro_IA_YjjG/PynA"/>
</dbReference>
<dbReference type="SFLD" id="SFLDG01135">
    <property type="entry name" value="C1.5.6:_HAD__Beta-PGM__Phospha"/>
    <property type="match status" value="1"/>
</dbReference>
<dbReference type="CDD" id="cd04305">
    <property type="entry name" value="HAD_Neu5Ac-Pase_like"/>
    <property type="match status" value="1"/>
</dbReference>
<dbReference type="InterPro" id="IPR036412">
    <property type="entry name" value="HAD-like_sf"/>
</dbReference>
<dbReference type="InterPro" id="IPR023198">
    <property type="entry name" value="PGP-like_dom2"/>
</dbReference>
<dbReference type="RefSeq" id="WP_318350243.1">
    <property type="nucleotide sequence ID" value="NZ_AP018694.1"/>
</dbReference>